<evidence type="ECO:0000313" key="2">
    <source>
        <dbReference type="Proteomes" id="UP000284702"/>
    </source>
</evidence>
<accession>A0A3R7WHJ8</accession>
<sequence length="85" mass="9690">MSATRDRPAEFSTELPTLVKGYKRFIATDLEVGAQTSQSKRPLLYEMFELTGHSVLIGDHSCTLVYLLLMWNLMGRWRTAAAIHF</sequence>
<keyword evidence="2" id="KW-1185">Reference proteome</keyword>
<dbReference type="Proteomes" id="UP000284702">
    <property type="component" value="Unassembled WGS sequence"/>
</dbReference>
<dbReference type="EMBL" id="MZMZ02002254">
    <property type="protein sequence ID" value="RQM26683.1"/>
    <property type="molecule type" value="Genomic_DNA"/>
</dbReference>
<protein>
    <submittedName>
        <fullName evidence="1">Uncharacterized protein</fullName>
    </submittedName>
</protein>
<gene>
    <name evidence="1" type="ORF">B5M09_013208</name>
</gene>
<dbReference type="VEuPathDB" id="FungiDB:H257_05202"/>
<comment type="caution">
    <text evidence="1">The sequence shown here is derived from an EMBL/GenBank/DDBJ whole genome shotgun (WGS) entry which is preliminary data.</text>
</comment>
<name>A0A3R7WHJ8_APHAT</name>
<dbReference type="AlphaFoldDB" id="A0A3R7WHJ8"/>
<evidence type="ECO:0000313" key="1">
    <source>
        <dbReference type="EMBL" id="RQM26683.1"/>
    </source>
</evidence>
<organism evidence="1 2">
    <name type="scientific">Aphanomyces astaci</name>
    <name type="common">Crayfish plague agent</name>
    <dbReference type="NCBI Taxonomy" id="112090"/>
    <lineage>
        <taxon>Eukaryota</taxon>
        <taxon>Sar</taxon>
        <taxon>Stramenopiles</taxon>
        <taxon>Oomycota</taxon>
        <taxon>Saprolegniomycetes</taxon>
        <taxon>Saprolegniales</taxon>
        <taxon>Verrucalvaceae</taxon>
        <taxon>Aphanomyces</taxon>
    </lineage>
</organism>
<proteinExistence type="predicted"/>
<reference evidence="1" key="1">
    <citation type="submission" date="2018-07" db="EMBL/GenBank/DDBJ databases">
        <title>Annotation of Aphanomyces astaci genome assembly.</title>
        <authorList>
            <person name="Studholme D.J."/>
        </authorList>
    </citation>
    <scope>NUCLEOTIDE SEQUENCE [LARGE SCALE GENOMIC DNA]</scope>
    <source>
        <strain evidence="1">Pc</strain>
    </source>
</reference>